<feature type="transmembrane region" description="Helical" evidence="5">
    <location>
        <begin position="225"/>
        <end position="250"/>
    </location>
</feature>
<dbReference type="Pfam" id="PF04932">
    <property type="entry name" value="Wzy_C"/>
    <property type="match status" value="1"/>
</dbReference>
<feature type="transmembrane region" description="Helical" evidence="5">
    <location>
        <begin position="68"/>
        <end position="84"/>
    </location>
</feature>
<evidence type="ECO:0000256" key="3">
    <source>
        <dbReference type="ARBA" id="ARBA00022989"/>
    </source>
</evidence>
<gene>
    <name evidence="7" type="ORF">KM029_20330</name>
</gene>
<feature type="transmembrane region" description="Helical" evidence="5">
    <location>
        <begin position="148"/>
        <end position="170"/>
    </location>
</feature>
<keyword evidence="4 5" id="KW-0472">Membrane</keyword>
<dbReference type="InterPro" id="IPR007016">
    <property type="entry name" value="O-antigen_ligase-rel_domated"/>
</dbReference>
<reference evidence="7 8" key="1">
    <citation type="submission" date="2021-05" db="EMBL/GenBank/DDBJ databases">
        <title>Comparative genomic studies on the polysaccharide-degrading batcterial strains of the Flammeovirga genus.</title>
        <authorList>
            <person name="Zewei F."/>
            <person name="Zheng Z."/>
            <person name="Yu L."/>
            <person name="Ruyue G."/>
            <person name="Yanhong M."/>
            <person name="Yuanyuan C."/>
            <person name="Jingyan G."/>
            <person name="Wenjun H."/>
        </authorList>
    </citation>
    <scope>NUCLEOTIDE SEQUENCE [LARGE SCALE GENOMIC DNA]</scope>
    <source>
        <strain evidence="7 8">YS10</strain>
    </source>
</reference>
<accession>A0ABX8H3P7</accession>
<keyword evidence="2 5" id="KW-0812">Transmembrane</keyword>
<evidence type="ECO:0000256" key="2">
    <source>
        <dbReference type="ARBA" id="ARBA00022692"/>
    </source>
</evidence>
<feature type="transmembrane region" description="Helical" evidence="5">
    <location>
        <begin position="41"/>
        <end position="61"/>
    </location>
</feature>
<dbReference type="RefSeq" id="WP_144076686.1">
    <property type="nucleotide sequence ID" value="NZ_CP076129.1"/>
</dbReference>
<sequence>MNYLNNQLNDLVKYRLSTPLGVFILVCASFFVGYLCLTINWGIGLAIAIAVVAIPFLLSLFVKIKLSIYFFISLSIFIGIPFKLNLPFPIGLSFDFGILLTILGHLYKCGEDKDFKSTFDIPLLTPLILWVAWNVIQIANPFASSRVAWFYVMRPYVLYPILYFITYYYFRTISDIKSLLFFLLCSCFFSAFWGDIQNVFGYFPFEMEWVYANDAKHLVYISGRWRVFGTLSSPAHFGMLLALVIVISAVISTSYNWGRKIVLFIGICICLPALIWSGTRSGIAILVIAGALVVFTWGNVKIYIVGGIIGFLFFLLVITPSNNYHIQRIQSTFAGSKDTSYNEREENRKAIYPWVWKHPLGGGIGSTGVWGAKFSPGTMLANFAPDSGHIRILVEEGPLGLIFYLSIYVSFILYSLKYSKIWLLKDNELKVTFLTLFASLASFLIVEQVQDVNGILPFSIIIWIFLALMMRTLQLIRDYHKGNYDAKKKKENDELIDHIKMKEIKRANYEKRLKL</sequence>
<evidence type="ECO:0000256" key="5">
    <source>
        <dbReference type="SAM" id="Phobius"/>
    </source>
</evidence>
<keyword evidence="3 5" id="KW-1133">Transmembrane helix</keyword>
<feature type="transmembrane region" description="Helical" evidence="5">
    <location>
        <begin position="431"/>
        <end position="449"/>
    </location>
</feature>
<dbReference type="InterPro" id="IPR051533">
    <property type="entry name" value="WaaL-like"/>
</dbReference>
<evidence type="ECO:0000313" key="7">
    <source>
        <dbReference type="EMBL" id="QWG10032.1"/>
    </source>
</evidence>
<organism evidence="7 8">
    <name type="scientific">Flammeovirga kamogawensis</name>
    <dbReference type="NCBI Taxonomy" id="373891"/>
    <lineage>
        <taxon>Bacteria</taxon>
        <taxon>Pseudomonadati</taxon>
        <taxon>Bacteroidota</taxon>
        <taxon>Cytophagia</taxon>
        <taxon>Cytophagales</taxon>
        <taxon>Flammeovirgaceae</taxon>
        <taxon>Flammeovirga</taxon>
    </lineage>
</organism>
<protein>
    <submittedName>
        <fullName evidence="7">O-antigen ligase family protein</fullName>
    </submittedName>
</protein>
<feature type="transmembrane region" description="Helical" evidence="5">
    <location>
        <begin position="179"/>
        <end position="205"/>
    </location>
</feature>
<dbReference type="EMBL" id="CP076129">
    <property type="protein sequence ID" value="QWG10032.1"/>
    <property type="molecule type" value="Genomic_DNA"/>
</dbReference>
<evidence type="ECO:0000256" key="4">
    <source>
        <dbReference type="ARBA" id="ARBA00023136"/>
    </source>
</evidence>
<evidence type="ECO:0000259" key="6">
    <source>
        <dbReference type="Pfam" id="PF04932"/>
    </source>
</evidence>
<feature type="transmembrane region" description="Helical" evidence="5">
    <location>
        <begin position="281"/>
        <end position="297"/>
    </location>
</feature>
<evidence type="ECO:0000313" key="8">
    <source>
        <dbReference type="Proteomes" id="UP000682802"/>
    </source>
</evidence>
<evidence type="ECO:0000256" key="1">
    <source>
        <dbReference type="ARBA" id="ARBA00004141"/>
    </source>
</evidence>
<dbReference type="PANTHER" id="PTHR37422">
    <property type="entry name" value="TEICHURONIC ACID BIOSYNTHESIS PROTEIN TUAE"/>
    <property type="match status" value="1"/>
</dbReference>
<name>A0ABX8H3P7_9BACT</name>
<feature type="transmembrane region" description="Helical" evidence="5">
    <location>
        <begin position="401"/>
        <end position="419"/>
    </location>
</feature>
<dbReference type="GO" id="GO:0016874">
    <property type="term" value="F:ligase activity"/>
    <property type="evidence" value="ECO:0007669"/>
    <property type="project" value="UniProtKB-KW"/>
</dbReference>
<feature type="domain" description="O-antigen ligase-related" evidence="6">
    <location>
        <begin position="269"/>
        <end position="405"/>
    </location>
</feature>
<feature type="transmembrane region" description="Helical" evidence="5">
    <location>
        <begin position="455"/>
        <end position="473"/>
    </location>
</feature>
<dbReference type="PANTHER" id="PTHR37422:SF13">
    <property type="entry name" value="LIPOPOLYSACCHARIDE BIOSYNTHESIS PROTEIN PA4999-RELATED"/>
    <property type="match status" value="1"/>
</dbReference>
<proteinExistence type="predicted"/>
<dbReference type="Proteomes" id="UP000682802">
    <property type="component" value="Chromosome 2"/>
</dbReference>
<comment type="subcellular location">
    <subcellularLocation>
        <location evidence="1">Membrane</location>
        <topology evidence="1">Multi-pass membrane protein</topology>
    </subcellularLocation>
</comment>
<feature type="transmembrane region" description="Helical" evidence="5">
    <location>
        <begin position="12"/>
        <end position="35"/>
    </location>
</feature>
<feature type="transmembrane region" description="Helical" evidence="5">
    <location>
        <begin position="302"/>
        <end position="319"/>
    </location>
</feature>
<keyword evidence="8" id="KW-1185">Reference proteome</keyword>
<keyword evidence="7" id="KW-0436">Ligase</keyword>